<feature type="compositionally biased region" description="Pro residues" evidence="1">
    <location>
        <begin position="144"/>
        <end position="155"/>
    </location>
</feature>
<dbReference type="Proteomes" id="UP000681967">
    <property type="component" value="Unassembled WGS sequence"/>
</dbReference>
<name>A0A815IJD2_9BILA</name>
<evidence type="ECO:0000313" key="4">
    <source>
        <dbReference type="Proteomes" id="UP000663855"/>
    </source>
</evidence>
<sequence>MNALEAEYSFLAPTWKLPSVATTSLYPNGHDGSYSPSGSKVNNSDAFTWNNTLHNSRYIPPSPTRGNHPPTLNQQPVKRSLPPGPSHPQTHQHSKDQYQNNENFYGSIDFSTNNTSQDEHHIPLQQPRHNGYLNQRNENRAVNYPPPPPPPPPPIQKRVQIIDHNRHTPSTDYMSGRESHNSSPHENRSPESNQHQSKLKIHRNQVDDNTSDSTTSNMPRSNHFNIHEYLYGLAAPDPGSYVSAYKNHRRRLQDDKAKHKTVLTQYRTFVQNGGFGPAFGSDDHRTYEEKLETEQKRKMYSKVVHQVNQYKIEEQRRAQNNGGHPRLPGYAEPKQRSVKYSDAVRSHFLSSEEVRDFERRIKREHDANCKCSLHAKHNQSST</sequence>
<feature type="region of interest" description="Disordered" evidence="1">
    <location>
        <begin position="167"/>
        <end position="221"/>
    </location>
</feature>
<reference evidence="2" key="1">
    <citation type="submission" date="2021-02" db="EMBL/GenBank/DDBJ databases">
        <authorList>
            <person name="Nowell W R."/>
        </authorList>
    </citation>
    <scope>NUCLEOTIDE SEQUENCE</scope>
</reference>
<gene>
    <name evidence="3" type="ORF">BYL167_LOCUS11851</name>
    <name evidence="2" type="ORF">CJN711_LOCUS20371</name>
</gene>
<dbReference type="EMBL" id="CAJNOV010009527">
    <property type="protein sequence ID" value="CAF1369604.1"/>
    <property type="molecule type" value="Genomic_DNA"/>
</dbReference>
<evidence type="ECO:0000313" key="3">
    <source>
        <dbReference type="EMBL" id="CAF3966720.1"/>
    </source>
</evidence>
<evidence type="ECO:0000313" key="2">
    <source>
        <dbReference type="EMBL" id="CAF1369604.1"/>
    </source>
</evidence>
<feature type="region of interest" description="Disordered" evidence="1">
    <location>
        <begin position="315"/>
        <end position="338"/>
    </location>
</feature>
<feature type="compositionally biased region" description="Basic and acidic residues" evidence="1">
    <location>
        <begin position="175"/>
        <end position="189"/>
    </location>
</feature>
<organism evidence="2 4">
    <name type="scientific">Rotaria magnacalcarata</name>
    <dbReference type="NCBI Taxonomy" id="392030"/>
    <lineage>
        <taxon>Eukaryota</taxon>
        <taxon>Metazoa</taxon>
        <taxon>Spiralia</taxon>
        <taxon>Gnathifera</taxon>
        <taxon>Rotifera</taxon>
        <taxon>Eurotatoria</taxon>
        <taxon>Bdelloidea</taxon>
        <taxon>Philodinida</taxon>
        <taxon>Philodinidae</taxon>
        <taxon>Rotaria</taxon>
    </lineage>
</organism>
<feature type="region of interest" description="Disordered" evidence="1">
    <location>
        <begin position="54"/>
        <end position="131"/>
    </location>
</feature>
<evidence type="ECO:0000256" key="1">
    <source>
        <dbReference type="SAM" id="MobiDB-lite"/>
    </source>
</evidence>
<accession>A0A815IJD2</accession>
<feature type="region of interest" description="Disordered" evidence="1">
    <location>
        <begin position="138"/>
        <end position="157"/>
    </location>
</feature>
<dbReference type="AlphaFoldDB" id="A0A815IJD2"/>
<dbReference type="SUPFAM" id="SSF101447">
    <property type="entry name" value="Formin homology 2 domain (FH2 domain)"/>
    <property type="match status" value="1"/>
</dbReference>
<dbReference type="EMBL" id="CAJOBH010003806">
    <property type="protein sequence ID" value="CAF3966720.1"/>
    <property type="molecule type" value="Genomic_DNA"/>
</dbReference>
<protein>
    <submittedName>
        <fullName evidence="2">Uncharacterized protein</fullName>
    </submittedName>
</protein>
<feature type="compositionally biased region" description="Polar residues" evidence="1">
    <location>
        <begin position="87"/>
        <end position="116"/>
    </location>
</feature>
<feature type="compositionally biased region" description="Polar residues" evidence="1">
    <location>
        <begin position="207"/>
        <end position="221"/>
    </location>
</feature>
<comment type="caution">
    <text evidence="2">The sequence shown here is derived from an EMBL/GenBank/DDBJ whole genome shotgun (WGS) entry which is preliminary data.</text>
</comment>
<dbReference type="Proteomes" id="UP000663855">
    <property type="component" value="Unassembled WGS sequence"/>
</dbReference>
<proteinExistence type="predicted"/>